<dbReference type="InterPro" id="IPR027417">
    <property type="entry name" value="P-loop_NTPase"/>
</dbReference>
<dbReference type="InterPro" id="IPR011990">
    <property type="entry name" value="TPR-like_helical_dom_sf"/>
</dbReference>
<feature type="domain" description="NB-ARC" evidence="2">
    <location>
        <begin position="282"/>
        <end position="391"/>
    </location>
</feature>
<accession>A0AAJ0BDD5</accession>
<feature type="region of interest" description="Disordered" evidence="1">
    <location>
        <begin position="62"/>
        <end position="82"/>
    </location>
</feature>
<dbReference type="Gene3D" id="3.40.50.300">
    <property type="entry name" value="P-loop containing nucleotide triphosphate hydrolases"/>
    <property type="match status" value="1"/>
</dbReference>
<dbReference type="Gene3D" id="1.25.40.10">
    <property type="entry name" value="Tetratricopeptide repeat domain"/>
    <property type="match status" value="2"/>
</dbReference>
<evidence type="ECO:0000259" key="2">
    <source>
        <dbReference type="Pfam" id="PF00931"/>
    </source>
</evidence>
<dbReference type="Proteomes" id="UP001239445">
    <property type="component" value="Unassembled WGS sequence"/>
</dbReference>
<organism evidence="3 4">
    <name type="scientific">Echria macrotheca</name>
    <dbReference type="NCBI Taxonomy" id="438768"/>
    <lineage>
        <taxon>Eukaryota</taxon>
        <taxon>Fungi</taxon>
        <taxon>Dikarya</taxon>
        <taxon>Ascomycota</taxon>
        <taxon>Pezizomycotina</taxon>
        <taxon>Sordariomycetes</taxon>
        <taxon>Sordariomycetidae</taxon>
        <taxon>Sordariales</taxon>
        <taxon>Schizotheciaceae</taxon>
        <taxon>Echria</taxon>
    </lineage>
</organism>
<dbReference type="GO" id="GO:0043531">
    <property type="term" value="F:ADP binding"/>
    <property type="evidence" value="ECO:0007669"/>
    <property type="project" value="InterPro"/>
</dbReference>
<dbReference type="InterPro" id="IPR002182">
    <property type="entry name" value="NB-ARC"/>
</dbReference>
<evidence type="ECO:0000313" key="3">
    <source>
        <dbReference type="EMBL" id="KAK1756233.1"/>
    </source>
</evidence>
<dbReference type="EMBL" id="MU839832">
    <property type="protein sequence ID" value="KAK1756233.1"/>
    <property type="molecule type" value="Genomic_DNA"/>
</dbReference>
<feature type="compositionally biased region" description="Polar residues" evidence="1">
    <location>
        <begin position="68"/>
        <end position="82"/>
    </location>
</feature>
<dbReference type="SUPFAM" id="SSF48452">
    <property type="entry name" value="TPR-like"/>
    <property type="match status" value="3"/>
</dbReference>
<dbReference type="Pfam" id="PF13424">
    <property type="entry name" value="TPR_12"/>
    <property type="match status" value="1"/>
</dbReference>
<dbReference type="SUPFAM" id="SSF52540">
    <property type="entry name" value="P-loop containing nucleoside triphosphate hydrolases"/>
    <property type="match status" value="1"/>
</dbReference>
<evidence type="ECO:0000313" key="4">
    <source>
        <dbReference type="Proteomes" id="UP001239445"/>
    </source>
</evidence>
<dbReference type="InterPro" id="IPR053137">
    <property type="entry name" value="NLR-like"/>
</dbReference>
<dbReference type="Pfam" id="PF07721">
    <property type="entry name" value="TPR_4"/>
    <property type="match status" value="1"/>
</dbReference>
<dbReference type="Pfam" id="PF13374">
    <property type="entry name" value="TPR_10"/>
    <property type="match status" value="1"/>
</dbReference>
<comment type="caution">
    <text evidence="3">The sequence shown here is derived from an EMBL/GenBank/DDBJ whole genome shotgun (WGS) entry which is preliminary data.</text>
</comment>
<dbReference type="PANTHER" id="PTHR46082:SF6">
    <property type="entry name" value="AAA+ ATPASE DOMAIN-CONTAINING PROTEIN-RELATED"/>
    <property type="match status" value="1"/>
</dbReference>
<dbReference type="AlphaFoldDB" id="A0AAJ0BDD5"/>
<proteinExistence type="predicted"/>
<dbReference type="Pfam" id="PF00931">
    <property type="entry name" value="NB-ARC"/>
    <property type="match status" value="1"/>
</dbReference>
<name>A0AAJ0BDD5_9PEZI</name>
<sequence>MDPLSITLAAVTLGKTCLVITDGLRWLVTAPGSVDSDIQDLIQEVNGIAELCDTVQQTFRPDADAAASGTSSPVSPGSEASQTSTVTEKLWGKLHNTLEGCSITVSRLNDIILKIQRHPISSSSSSLGSKLDAVNKAFRKRMQESDLRNCRAQLATYQHALQVVLLAMVYRGIGKSRDQSYKSLRDLSSDIEKLDQSLQTQISSIRQSGNHDAHYDAAALRALEDLRDVVATAAEATKTASNNDYFDIPQSVSTIFTGREEFLEELRLLFIPPSTKTRKEFQRRFVIHGLGGSGKTQFCSKFAQDNRDSFWGVFWIDASTEERIKQTLGAIAGLAGREKNESAALHWLSNLDHRWLLIIDNADDESVQLERYFPKGNRGNILVTTRNQALTVHGNIGPGFYHFLGLPLSEATSLLLRASKQPKPWDAMCESWASRIADALGYLALAIVHAGAAIRDNLCSLRDYLPYYQRRLQRLLSVKIDNNTVSTDAAVFTTWEICFERLEGKGTEAALDALELLKVLAFLHFENISPHIFDRALDNPVKEAANEVENLLEARDTTPWSRTIRNLPLKLLIYLSAQSRGPPILPGVLRDAAAGLVEVDDAKDRVRHAFAELSRLSLVIRNEHNNTYSMHPLVHVWARERPRERLADGHRRQVRLIDKALFAEMTGRLISASILLPPLGVSEKDEEYHISLLPHIEHVQQHLTATTAGMETKRRKSSISAPTHSFYSWITSLAPSLAPDPVLLRMHAKFAFVYFKCGHFSRAESLLEPVVKTLTQSLGPQDPKTINASLFLSTVYWRLGRPVDAASLQESVLNSCKSHLGPSHPSTLRAMAELGKTRWQQGQYSAARDLQVAVLHDLTETRKLGMRHPEVLDAMDNLGLTVHKFWEEHDFEEAFRLHSHAAEGMAEVHGTHHERTLFAKENMCRVAVLLGEKKRLALAEEMMAEVLSVRRKRLGKEHPLTLLAMVNMAIVWSALGEFEEAERLISVGLPVAIQDFGEEHIGTLFGKQTLACVVAQRGRHAEAEALLRKVADAQKRMASQRGDYHPDRLASLIELARCCFTQGKVAEALENVDEAITGFVHITRSAKPHPLTVRLMEARKQMAKMMEADDEGSVGRHHVKFPWTVFRVGDD</sequence>
<protein>
    <recommendedName>
        <fullName evidence="2">NB-ARC domain-containing protein</fullName>
    </recommendedName>
</protein>
<dbReference type="GO" id="GO:0042802">
    <property type="term" value="F:identical protein binding"/>
    <property type="evidence" value="ECO:0007669"/>
    <property type="project" value="InterPro"/>
</dbReference>
<reference evidence="3" key="1">
    <citation type="submission" date="2023-06" db="EMBL/GenBank/DDBJ databases">
        <title>Genome-scale phylogeny and comparative genomics of the fungal order Sordariales.</title>
        <authorList>
            <consortium name="Lawrence Berkeley National Laboratory"/>
            <person name="Hensen N."/>
            <person name="Bonometti L."/>
            <person name="Westerberg I."/>
            <person name="Brannstrom I.O."/>
            <person name="Guillou S."/>
            <person name="Cros-Aarteil S."/>
            <person name="Calhoun S."/>
            <person name="Haridas S."/>
            <person name="Kuo A."/>
            <person name="Mondo S."/>
            <person name="Pangilinan J."/>
            <person name="Riley R."/>
            <person name="Labutti K."/>
            <person name="Andreopoulos B."/>
            <person name="Lipzen A."/>
            <person name="Chen C."/>
            <person name="Yanf M."/>
            <person name="Daum C."/>
            <person name="Ng V."/>
            <person name="Clum A."/>
            <person name="Steindorff A."/>
            <person name="Ohm R."/>
            <person name="Martin F."/>
            <person name="Silar P."/>
            <person name="Natvig D."/>
            <person name="Lalanne C."/>
            <person name="Gautier V."/>
            <person name="Ament-Velasquez S.L."/>
            <person name="Kruys A."/>
            <person name="Hutchinson M.I."/>
            <person name="Powell A.J."/>
            <person name="Barry K."/>
            <person name="Miller A.N."/>
            <person name="Grigoriev I.V."/>
            <person name="Debuchy R."/>
            <person name="Gladieux P."/>
            <person name="Thoren M.H."/>
            <person name="Johannesson H."/>
        </authorList>
    </citation>
    <scope>NUCLEOTIDE SEQUENCE</scope>
    <source>
        <strain evidence="3">PSN4</strain>
    </source>
</reference>
<dbReference type="InterPro" id="IPR011717">
    <property type="entry name" value="TPR-4"/>
</dbReference>
<gene>
    <name evidence="3" type="ORF">QBC47DRAFT_342927</name>
</gene>
<evidence type="ECO:0000256" key="1">
    <source>
        <dbReference type="SAM" id="MobiDB-lite"/>
    </source>
</evidence>
<dbReference type="PANTHER" id="PTHR46082">
    <property type="entry name" value="ATP/GTP-BINDING PROTEIN-RELATED"/>
    <property type="match status" value="1"/>
</dbReference>
<keyword evidence="4" id="KW-1185">Reference proteome</keyword>